<organism evidence="1 2">
    <name type="scientific">Caerostris extrusa</name>
    <name type="common">Bark spider</name>
    <name type="synonym">Caerostris bankana</name>
    <dbReference type="NCBI Taxonomy" id="172846"/>
    <lineage>
        <taxon>Eukaryota</taxon>
        <taxon>Metazoa</taxon>
        <taxon>Ecdysozoa</taxon>
        <taxon>Arthropoda</taxon>
        <taxon>Chelicerata</taxon>
        <taxon>Arachnida</taxon>
        <taxon>Araneae</taxon>
        <taxon>Araneomorphae</taxon>
        <taxon>Entelegynae</taxon>
        <taxon>Araneoidea</taxon>
        <taxon>Araneidae</taxon>
        <taxon>Caerostris</taxon>
    </lineage>
</organism>
<evidence type="ECO:0000313" key="2">
    <source>
        <dbReference type="Proteomes" id="UP001054945"/>
    </source>
</evidence>
<gene>
    <name evidence="1" type="ORF">CEXT_410151</name>
</gene>
<protein>
    <submittedName>
        <fullName evidence="1">Uncharacterized protein</fullName>
    </submittedName>
</protein>
<reference evidence="1 2" key="1">
    <citation type="submission" date="2021-06" db="EMBL/GenBank/DDBJ databases">
        <title>Caerostris extrusa draft genome.</title>
        <authorList>
            <person name="Kono N."/>
            <person name="Arakawa K."/>
        </authorList>
    </citation>
    <scope>NUCLEOTIDE SEQUENCE [LARGE SCALE GENOMIC DNA]</scope>
</reference>
<evidence type="ECO:0000313" key="1">
    <source>
        <dbReference type="EMBL" id="GIX85827.1"/>
    </source>
</evidence>
<sequence length="92" mass="10726">MLVYPTVEQYQLQYPILEPTVKSQYHTGQSTHLEDTVEITIELRKPTIDQLLFAIRLFNNTNLTTLSFNQSSRIKPVFHLCAMKSVKRCLLK</sequence>
<proteinExistence type="predicted"/>
<dbReference type="Proteomes" id="UP001054945">
    <property type="component" value="Unassembled WGS sequence"/>
</dbReference>
<dbReference type="AlphaFoldDB" id="A0AAV4NRS3"/>
<accession>A0AAV4NRS3</accession>
<keyword evidence="2" id="KW-1185">Reference proteome</keyword>
<name>A0AAV4NRS3_CAEEX</name>
<dbReference type="EMBL" id="BPLR01003544">
    <property type="protein sequence ID" value="GIX85827.1"/>
    <property type="molecule type" value="Genomic_DNA"/>
</dbReference>
<comment type="caution">
    <text evidence="1">The sequence shown here is derived from an EMBL/GenBank/DDBJ whole genome shotgun (WGS) entry which is preliminary data.</text>
</comment>